<dbReference type="CDD" id="cd13578">
    <property type="entry name" value="PBP2_Bug27"/>
    <property type="match status" value="1"/>
</dbReference>
<dbReference type="Pfam" id="PF03401">
    <property type="entry name" value="TctC"/>
    <property type="match status" value="1"/>
</dbReference>
<sequence length="325" mass="33896">MRRLLLRAACAAALIAAAPLARAADGYPAQPVRMIVGFAAGGPTDVIARLLAEHMGRALGQSVVVENKTGANSLIATREVAAAQPDGYTVLFASLSHNVNRLLLGDKAGYDPLADFAPVSNAASLPMVAVTAYDSPIRSMKQLVEQARAKPDSISYGSAGNGGSAHLAAAMMGAMAGLQMIHVPFRGNGPALTEVMAGRVSFMFYPIIGVAENVQARRLRVLALGSPEASADFPGVPSMADIGFADFQDTAPWVGLLAPAGVPDAVVQKLNQAMVQALRQPQVQARLKDLGALPIGDSPQHFREFLVADQQRWAAVIKAAGITAQ</sequence>
<dbReference type="Gene3D" id="3.40.190.150">
    <property type="entry name" value="Bordetella uptake gene, domain 1"/>
    <property type="match status" value="1"/>
</dbReference>
<proteinExistence type="inferred from homology"/>
<gene>
    <name evidence="3" type="ORF">CAL24_17770</name>
</gene>
<comment type="similarity">
    <text evidence="1">Belongs to the UPF0065 (bug) family.</text>
</comment>
<keyword evidence="2" id="KW-0732">Signal</keyword>
<organism evidence="3 4">
    <name type="scientific">Bordetella genomosp. 2</name>
    <dbReference type="NCBI Taxonomy" id="1983456"/>
    <lineage>
        <taxon>Bacteria</taxon>
        <taxon>Pseudomonadati</taxon>
        <taxon>Pseudomonadota</taxon>
        <taxon>Betaproteobacteria</taxon>
        <taxon>Burkholderiales</taxon>
        <taxon>Alcaligenaceae</taxon>
        <taxon>Bordetella</taxon>
    </lineage>
</organism>
<dbReference type="RefSeq" id="WP_038853002.1">
    <property type="nucleotide sequence ID" value="NZ_NEVT01000007.1"/>
</dbReference>
<keyword evidence="4" id="KW-1185">Reference proteome</keyword>
<accession>A0A261VHQ6</accession>
<reference evidence="4" key="1">
    <citation type="submission" date="2017-05" db="EMBL/GenBank/DDBJ databases">
        <title>Complete and WGS of Bordetella genogroups.</title>
        <authorList>
            <person name="Spilker T."/>
            <person name="Lipuma J."/>
        </authorList>
    </citation>
    <scope>NUCLEOTIDE SEQUENCE [LARGE SCALE GENOMIC DNA]</scope>
    <source>
        <strain evidence="4">AU8256</strain>
    </source>
</reference>
<dbReference type="Proteomes" id="UP000215633">
    <property type="component" value="Unassembled WGS sequence"/>
</dbReference>
<dbReference type="AlphaFoldDB" id="A0A261VHQ6"/>
<evidence type="ECO:0000256" key="2">
    <source>
        <dbReference type="SAM" id="SignalP"/>
    </source>
</evidence>
<dbReference type="PANTHER" id="PTHR42928">
    <property type="entry name" value="TRICARBOXYLATE-BINDING PROTEIN"/>
    <property type="match status" value="1"/>
</dbReference>
<feature type="signal peptide" evidence="2">
    <location>
        <begin position="1"/>
        <end position="23"/>
    </location>
</feature>
<evidence type="ECO:0000256" key="1">
    <source>
        <dbReference type="ARBA" id="ARBA00006987"/>
    </source>
</evidence>
<evidence type="ECO:0000313" key="3">
    <source>
        <dbReference type="EMBL" id="OZI73698.1"/>
    </source>
</evidence>
<evidence type="ECO:0000313" key="4">
    <source>
        <dbReference type="Proteomes" id="UP000215633"/>
    </source>
</evidence>
<dbReference type="PANTHER" id="PTHR42928:SF5">
    <property type="entry name" value="BLR1237 PROTEIN"/>
    <property type="match status" value="1"/>
</dbReference>
<dbReference type="PIRSF" id="PIRSF017082">
    <property type="entry name" value="YflP"/>
    <property type="match status" value="1"/>
</dbReference>
<name>A0A261VHQ6_9BORD</name>
<dbReference type="InterPro" id="IPR005064">
    <property type="entry name" value="BUG"/>
</dbReference>
<dbReference type="Gene3D" id="3.40.190.10">
    <property type="entry name" value="Periplasmic binding protein-like II"/>
    <property type="match status" value="1"/>
</dbReference>
<dbReference type="SUPFAM" id="SSF53850">
    <property type="entry name" value="Periplasmic binding protein-like II"/>
    <property type="match status" value="1"/>
</dbReference>
<dbReference type="EMBL" id="NEVT01000007">
    <property type="protein sequence ID" value="OZI73698.1"/>
    <property type="molecule type" value="Genomic_DNA"/>
</dbReference>
<comment type="caution">
    <text evidence="3">The sequence shown here is derived from an EMBL/GenBank/DDBJ whole genome shotgun (WGS) entry which is preliminary data.</text>
</comment>
<feature type="chain" id="PRO_5013328953" evidence="2">
    <location>
        <begin position="24"/>
        <end position="325"/>
    </location>
</feature>
<dbReference type="InterPro" id="IPR042100">
    <property type="entry name" value="Bug_dom1"/>
</dbReference>
<protein>
    <submittedName>
        <fullName evidence="3">ABC transporter substrate-binding protein</fullName>
    </submittedName>
</protein>